<reference evidence="2" key="2">
    <citation type="journal article" date="2023" name="IMA Fungus">
        <title>Comparative genomic study of the Penicillium genus elucidates a diverse pangenome and 15 lateral gene transfer events.</title>
        <authorList>
            <person name="Petersen C."/>
            <person name="Sorensen T."/>
            <person name="Nielsen M.R."/>
            <person name="Sondergaard T.E."/>
            <person name="Sorensen J.L."/>
            <person name="Fitzpatrick D.A."/>
            <person name="Frisvad J.C."/>
            <person name="Nielsen K.L."/>
        </authorList>
    </citation>
    <scope>NUCLEOTIDE SEQUENCE</scope>
    <source>
        <strain evidence="2">IBT 23319</strain>
    </source>
</reference>
<protein>
    <submittedName>
        <fullName evidence="2">Uncharacterized protein</fullName>
    </submittedName>
</protein>
<dbReference type="EMBL" id="JAPQKT010000004">
    <property type="protein sequence ID" value="KAJ5233445.1"/>
    <property type="molecule type" value="Genomic_DNA"/>
</dbReference>
<evidence type="ECO:0000313" key="3">
    <source>
        <dbReference type="Proteomes" id="UP001147733"/>
    </source>
</evidence>
<comment type="caution">
    <text evidence="2">The sequence shown here is derived from an EMBL/GenBank/DDBJ whole genome shotgun (WGS) entry which is preliminary data.</text>
</comment>
<evidence type="ECO:0000313" key="2">
    <source>
        <dbReference type="EMBL" id="KAJ5233445.1"/>
    </source>
</evidence>
<sequence length="118" mass="12790">MPQPDSAPPSYEASQASTSSTQPPPYHNWQDAVPDTSIFPPPPISAFYVSGTGNASADDADRAHEFCNQTPLWTPVLPSSSVWNEVNTHNIRPVQPPEFHGRLSTPSRGQVEGLFFGS</sequence>
<name>A0A9W9P1M5_PENCI</name>
<evidence type="ECO:0000256" key="1">
    <source>
        <dbReference type="SAM" id="MobiDB-lite"/>
    </source>
</evidence>
<dbReference type="GeneID" id="81383298"/>
<feature type="compositionally biased region" description="Low complexity" evidence="1">
    <location>
        <begin position="9"/>
        <end position="21"/>
    </location>
</feature>
<dbReference type="RefSeq" id="XP_056500945.1">
    <property type="nucleotide sequence ID" value="XM_056644131.1"/>
</dbReference>
<dbReference type="AlphaFoldDB" id="A0A9W9P1M5"/>
<gene>
    <name evidence="2" type="ORF">N7469_005211</name>
</gene>
<proteinExistence type="predicted"/>
<reference evidence="2" key="1">
    <citation type="submission" date="2022-11" db="EMBL/GenBank/DDBJ databases">
        <authorList>
            <person name="Petersen C."/>
        </authorList>
    </citation>
    <scope>NUCLEOTIDE SEQUENCE</scope>
    <source>
        <strain evidence="2">IBT 23319</strain>
    </source>
</reference>
<organism evidence="2 3">
    <name type="scientific">Penicillium citrinum</name>
    <dbReference type="NCBI Taxonomy" id="5077"/>
    <lineage>
        <taxon>Eukaryota</taxon>
        <taxon>Fungi</taxon>
        <taxon>Dikarya</taxon>
        <taxon>Ascomycota</taxon>
        <taxon>Pezizomycotina</taxon>
        <taxon>Eurotiomycetes</taxon>
        <taxon>Eurotiomycetidae</taxon>
        <taxon>Eurotiales</taxon>
        <taxon>Aspergillaceae</taxon>
        <taxon>Penicillium</taxon>
    </lineage>
</organism>
<keyword evidence="3" id="KW-1185">Reference proteome</keyword>
<dbReference type="Proteomes" id="UP001147733">
    <property type="component" value="Unassembled WGS sequence"/>
</dbReference>
<accession>A0A9W9P1M5</accession>
<feature type="region of interest" description="Disordered" evidence="1">
    <location>
        <begin position="1"/>
        <end position="40"/>
    </location>
</feature>
<dbReference type="OrthoDB" id="25503at2759"/>